<feature type="chain" id="PRO_5012511770" evidence="4">
    <location>
        <begin position="21"/>
        <end position="809"/>
    </location>
</feature>
<evidence type="ECO:0000256" key="2">
    <source>
        <dbReference type="ARBA" id="ARBA00022801"/>
    </source>
</evidence>
<name>A0A238V3E6_9BACT</name>
<dbReference type="InterPro" id="IPR006103">
    <property type="entry name" value="Glyco_hydro_2_cat"/>
</dbReference>
<evidence type="ECO:0000313" key="11">
    <source>
        <dbReference type="Proteomes" id="UP000198310"/>
    </source>
</evidence>
<dbReference type="InterPro" id="IPR006101">
    <property type="entry name" value="Glyco_hydro_2"/>
</dbReference>
<evidence type="ECO:0000259" key="9">
    <source>
        <dbReference type="Pfam" id="PF18565"/>
    </source>
</evidence>
<dbReference type="EMBL" id="FZNS01000001">
    <property type="protein sequence ID" value="SNR28970.1"/>
    <property type="molecule type" value="Genomic_DNA"/>
</dbReference>
<feature type="signal peptide" evidence="4">
    <location>
        <begin position="1"/>
        <end position="20"/>
    </location>
</feature>
<evidence type="ECO:0000259" key="6">
    <source>
        <dbReference type="Pfam" id="PF02836"/>
    </source>
</evidence>
<dbReference type="Gene3D" id="2.60.40.10">
    <property type="entry name" value="Immunoglobulins"/>
    <property type="match status" value="3"/>
</dbReference>
<dbReference type="Pfam" id="PF02837">
    <property type="entry name" value="Glyco_hydro_2_N"/>
    <property type="match status" value="1"/>
</dbReference>
<gene>
    <name evidence="10" type="ORF">SAMN06269173_10175</name>
</gene>
<dbReference type="InterPro" id="IPR040605">
    <property type="entry name" value="Glyco_hydro2_dom5"/>
</dbReference>
<feature type="domain" description="Glycoside hydrolase family 2" evidence="9">
    <location>
        <begin position="703"/>
        <end position="804"/>
    </location>
</feature>
<dbReference type="InterPro" id="IPR023232">
    <property type="entry name" value="Glyco_hydro_2_AS"/>
</dbReference>
<feature type="domain" description="Glycoside hydrolase family 2 immunoglobulin-like beta-sandwich" evidence="5">
    <location>
        <begin position="193"/>
        <end position="303"/>
    </location>
</feature>
<dbReference type="PANTHER" id="PTHR42732:SF1">
    <property type="entry name" value="BETA-MANNOSIDASE"/>
    <property type="match status" value="1"/>
</dbReference>
<dbReference type="GO" id="GO:0005975">
    <property type="term" value="P:carbohydrate metabolic process"/>
    <property type="evidence" value="ECO:0007669"/>
    <property type="project" value="InterPro"/>
</dbReference>
<dbReference type="Gene3D" id="2.60.120.260">
    <property type="entry name" value="Galactose-binding domain-like"/>
    <property type="match status" value="1"/>
</dbReference>
<dbReference type="RefSeq" id="WP_089331287.1">
    <property type="nucleotide sequence ID" value="NZ_FZNS01000001.1"/>
</dbReference>
<sequence>MTRILSLVFLLLTVNALLLKSDNQPPTASRVTTLFDFGWRFYRGAAQGAEAPNYRDASWRAIDLPHDWSSEDVPGTNSPFSAKAISQVSGGFTTGGTGWYRKTFVVPESQRGQRIQLQFDGVYMNAEVWLNGQRLGAHPYGYTSFWYDVTDKVQFGANNVLAVQVRNEGQNSRWYSGSGIYRHVWLRVLAPVHIEPWGTYLTTPTVTAATAQVKAETQVRNEATQPATLTVVTSLRSPAGQQVARLETKQTLTAGSNARVQQTLSVPSPALWSVDTPVLYTARTQVFRGPQLLDQVETPFGIRTVSFDPQQGLRLNGQALKLKGGCIHHDNGPLGAKAYDRAEERKIELLKASGYNAIRCSHNPPSPALLDACDRLGMLVIDEAFDMWREAKNPEDYHRYFAAWWQRDVASMVLRDRNHPSIILWSLGNEIPERGKPEGVATAKELASYVRKLDATRPITAAVNGLGPDKDPYFAVLDVAGYNYATAGDHHQADIYGQDHARLPKRIMYGSESYPLEAFGSWMAVRDKPYVVGDFVWTAFDYIGEASIGWLGYMQKPEFYPWNLAFCGDIDICGWKRPQSYYRDALWKENQVSLFVQAPTLSFPTNPKKEEWSKWEWHDVLADWTWPGQEGKPLTVEVYSSCEQVELVLNNQSLGIKPTNRSTHYTATWSVPYQAGELKAIGRTGRQSVGSATLRTATPPTRLALKADRTELRADGQDLSYITVELVDEQGTRHPKAQFPLTFEVTGPGVIVGVGNANPTSTESYQSPQRTTWQGRALVVVKATRQPGTITLRAQGQALPAATIALESR</sequence>
<dbReference type="InterPro" id="IPR013783">
    <property type="entry name" value="Ig-like_fold"/>
</dbReference>
<dbReference type="SUPFAM" id="SSF49785">
    <property type="entry name" value="Galactose-binding domain-like"/>
    <property type="match status" value="1"/>
</dbReference>
<evidence type="ECO:0000259" key="5">
    <source>
        <dbReference type="Pfam" id="PF00703"/>
    </source>
</evidence>
<keyword evidence="11" id="KW-1185">Reference proteome</keyword>
<keyword evidence="2" id="KW-0378">Hydrolase</keyword>
<organism evidence="10 11">
    <name type="scientific">Hymenobacter mucosus</name>
    <dbReference type="NCBI Taxonomy" id="1411120"/>
    <lineage>
        <taxon>Bacteria</taxon>
        <taxon>Pseudomonadati</taxon>
        <taxon>Bacteroidota</taxon>
        <taxon>Cytophagia</taxon>
        <taxon>Cytophagales</taxon>
        <taxon>Hymenobacteraceae</taxon>
        <taxon>Hymenobacter</taxon>
    </lineage>
</organism>
<evidence type="ECO:0000256" key="4">
    <source>
        <dbReference type="SAM" id="SignalP"/>
    </source>
</evidence>
<dbReference type="InterPro" id="IPR017853">
    <property type="entry name" value="GH"/>
</dbReference>
<feature type="domain" description="Glycoside hydrolase family 2 catalytic" evidence="6">
    <location>
        <begin position="313"/>
        <end position="478"/>
    </location>
</feature>
<reference evidence="11" key="1">
    <citation type="submission" date="2017-06" db="EMBL/GenBank/DDBJ databases">
        <authorList>
            <person name="Varghese N."/>
            <person name="Submissions S."/>
        </authorList>
    </citation>
    <scope>NUCLEOTIDE SEQUENCE [LARGE SCALE GENOMIC DNA]</scope>
    <source>
        <strain evidence="11">DSM 28041</strain>
    </source>
</reference>
<dbReference type="InterPro" id="IPR006104">
    <property type="entry name" value="Glyco_hydro_2_N"/>
</dbReference>
<evidence type="ECO:0000259" key="8">
    <source>
        <dbReference type="Pfam" id="PF16355"/>
    </source>
</evidence>
<dbReference type="Pfam" id="PF00703">
    <property type="entry name" value="Glyco_hydro_2"/>
    <property type="match status" value="1"/>
</dbReference>
<protein>
    <submittedName>
        <fullName evidence="10">Beta-galactosidase</fullName>
    </submittedName>
</protein>
<dbReference type="InterPro" id="IPR032311">
    <property type="entry name" value="DUF4982"/>
</dbReference>
<evidence type="ECO:0000259" key="7">
    <source>
        <dbReference type="Pfam" id="PF02837"/>
    </source>
</evidence>
<dbReference type="InterPro" id="IPR051913">
    <property type="entry name" value="GH2_Domain-Containing"/>
</dbReference>
<evidence type="ECO:0000313" key="10">
    <source>
        <dbReference type="EMBL" id="SNR28970.1"/>
    </source>
</evidence>
<dbReference type="InterPro" id="IPR006102">
    <property type="entry name" value="Ig-like_GH2"/>
</dbReference>
<comment type="similarity">
    <text evidence="1">Belongs to the glycosyl hydrolase 2 family.</text>
</comment>
<dbReference type="Pfam" id="PF16355">
    <property type="entry name" value="DUF4982"/>
    <property type="match status" value="1"/>
</dbReference>
<dbReference type="Gene3D" id="3.20.20.80">
    <property type="entry name" value="Glycosidases"/>
    <property type="match status" value="1"/>
</dbReference>
<proteinExistence type="inferred from homology"/>
<dbReference type="PANTHER" id="PTHR42732">
    <property type="entry name" value="BETA-GALACTOSIDASE"/>
    <property type="match status" value="1"/>
</dbReference>
<dbReference type="PRINTS" id="PR00132">
    <property type="entry name" value="GLHYDRLASE2"/>
</dbReference>
<dbReference type="SUPFAM" id="SSF49303">
    <property type="entry name" value="beta-Galactosidase/glucuronidase domain"/>
    <property type="match status" value="1"/>
</dbReference>
<dbReference type="GO" id="GO:0004553">
    <property type="term" value="F:hydrolase activity, hydrolyzing O-glycosyl compounds"/>
    <property type="evidence" value="ECO:0007669"/>
    <property type="project" value="InterPro"/>
</dbReference>
<keyword evidence="3" id="KW-0326">Glycosidase</keyword>
<dbReference type="InterPro" id="IPR036156">
    <property type="entry name" value="Beta-gal/glucu_dom_sf"/>
</dbReference>
<accession>A0A238V3E6</accession>
<dbReference type="Pfam" id="PF02836">
    <property type="entry name" value="Glyco_hydro_2_C"/>
    <property type="match status" value="1"/>
</dbReference>
<feature type="domain" description="Glycosyl hydrolases family 2 sugar binding" evidence="7">
    <location>
        <begin position="92"/>
        <end position="186"/>
    </location>
</feature>
<dbReference type="Proteomes" id="UP000198310">
    <property type="component" value="Unassembled WGS sequence"/>
</dbReference>
<dbReference type="PROSITE" id="PS00608">
    <property type="entry name" value="GLYCOSYL_HYDROL_F2_2"/>
    <property type="match status" value="1"/>
</dbReference>
<keyword evidence="4" id="KW-0732">Signal</keyword>
<dbReference type="AlphaFoldDB" id="A0A238V3E6"/>
<evidence type="ECO:0000256" key="1">
    <source>
        <dbReference type="ARBA" id="ARBA00007401"/>
    </source>
</evidence>
<dbReference type="InterPro" id="IPR008979">
    <property type="entry name" value="Galactose-bd-like_sf"/>
</dbReference>
<dbReference type="Pfam" id="PF18565">
    <property type="entry name" value="Glyco_hydro2_C5"/>
    <property type="match status" value="1"/>
</dbReference>
<feature type="domain" description="DUF4982" evidence="8">
    <location>
        <begin position="631"/>
        <end position="686"/>
    </location>
</feature>
<evidence type="ECO:0000256" key="3">
    <source>
        <dbReference type="ARBA" id="ARBA00023295"/>
    </source>
</evidence>
<dbReference type="SUPFAM" id="SSF51445">
    <property type="entry name" value="(Trans)glycosidases"/>
    <property type="match status" value="1"/>
</dbReference>